<keyword evidence="10" id="KW-1185">Reference proteome</keyword>
<evidence type="ECO:0000256" key="7">
    <source>
        <dbReference type="PIRSR" id="PIRSR005461-1"/>
    </source>
</evidence>
<keyword evidence="5 7" id="KW-0949">S-adenosyl-L-methionine</keyword>
<dbReference type="InterPro" id="IPR050082">
    <property type="entry name" value="RNA_methyltr_RlmE"/>
</dbReference>
<accession>A0A015JSJ8</accession>
<evidence type="ECO:0000256" key="2">
    <source>
        <dbReference type="ARBA" id="ARBA00022552"/>
    </source>
</evidence>
<dbReference type="GO" id="GO:0008650">
    <property type="term" value="F:rRNA (uridine-2'-O-)-methyltransferase activity"/>
    <property type="evidence" value="ECO:0007669"/>
    <property type="project" value="TreeGrafter"/>
</dbReference>
<comment type="caution">
    <text evidence="9">The sequence shown here is derived from an EMBL/GenBank/DDBJ whole genome shotgun (WGS) entry which is preliminary data.</text>
</comment>
<evidence type="ECO:0000256" key="5">
    <source>
        <dbReference type="ARBA" id="ARBA00022691"/>
    </source>
</evidence>
<protein>
    <recommendedName>
        <fullName evidence="6">rRNA methyltransferase 2, mitochondrial</fullName>
    </recommendedName>
</protein>
<evidence type="ECO:0000313" key="9">
    <source>
        <dbReference type="EMBL" id="EXX72537.1"/>
    </source>
</evidence>
<dbReference type="HOGENOM" id="CLU_009422_4_0_1"/>
<dbReference type="SUPFAM" id="SSF53335">
    <property type="entry name" value="S-adenosyl-L-methionine-dependent methyltransferases"/>
    <property type="match status" value="1"/>
</dbReference>
<feature type="active site" description="Proton acceptor" evidence="7">
    <location>
        <position position="189"/>
    </location>
</feature>
<reference evidence="9 10" key="1">
    <citation type="submission" date="2014-02" db="EMBL/GenBank/DDBJ databases">
        <title>Single nucleus genome sequencing reveals high similarity among nuclei of an endomycorrhizal fungus.</title>
        <authorList>
            <person name="Lin K."/>
            <person name="Geurts R."/>
            <person name="Zhang Z."/>
            <person name="Limpens E."/>
            <person name="Saunders D.G."/>
            <person name="Mu D."/>
            <person name="Pang E."/>
            <person name="Cao H."/>
            <person name="Cha H."/>
            <person name="Lin T."/>
            <person name="Zhou Q."/>
            <person name="Shang Y."/>
            <person name="Li Y."/>
            <person name="Ivanov S."/>
            <person name="Sharma T."/>
            <person name="Velzen R.V."/>
            <person name="Ruijter N.D."/>
            <person name="Aanen D.K."/>
            <person name="Win J."/>
            <person name="Kamoun S."/>
            <person name="Bisseling T."/>
            <person name="Huang S."/>
        </authorList>
    </citation>
    <scope>NUCLEOTIDE SEQUENCE [LARGE SCALE GENOMIC DNA]</scope>
    <source>
        <strain evidence="10">DAOM197198w</strain>
    </source>
</reference>
<dbReference type="HAMAP" id="MF_01547">
    <property type="entry name" value="RNA_methyltr_E"/>
    <property type="match status" value="1"/>
</dbReference>
<dbReference type="InterPro" id="IPR015507">
    <property type="entry name" value="rRNA-MeTfrase_E"/>
</dbReference>
<evidence type="ECO:0000313" key="10">
    <source>
        <dbReference type="Proteomes" id="UP000022910"/>
    </source>
</evidence>
<dbReference type="AlphaFoldDB" id="A0A015JSJ8"/>
<evidence type="ECO:0000256" key="3">
    <source>
        <dbReference type="ARBA" id="ARBA00022603"/>
    </source>
</evidence>
<keyword evidence="3" id="KW-0489">Methyltransferase</keyword>
<evidence type="ECO:0000256" key="4">
    <source>
        <dbReference type="ARBA" id="ARBA00022679"/>
    </source>
</evidence>
<dbReference type="InterPro" id="IPR029063">
    <property type="entry name" value="SAM-dependent_MTases_sf"/>
</dbReference>
<name>A0A015JSJ8_RHIIW</name>
<organism evidence="9 10">
    <name type="scientific">Rhizophagus irregularis (strain DAOM 197198w)</name>
    <name type="common">Glomus intraradices</name>
    <dbReference type="NCBI Taxonomy" id="1432141"/>
    <lineage>
        <taxon>Eukaryota</taxon>
        <taxon>Fungi</taxon>
        <taxon>Fungi incertae sedis</taxon>
        <taxon>Mucoromycota</taxon>
        <taxon>Glomeromycotina</taxon>
        <taxon>Glomeromycetes</taxon>
        <taxon>Glomerales</taxon>
        <taxon>Glomeraceae</taxon>
        <taxon>Rhizophagus</taxon>
    </lineage>
</organism>
<evidence type="ECO:0000256" key="1">
    <source>
        <dbReference type="ARBA" id="ARBA00009258"/>
    </source>
</evidence>
<dbReference type="Gene3D" id="3.40.50.150">
    <property type="entry name" value="Vaccinia Virus protein VP39"/>
    <property type="match status" value="1"/>
</dbReference>
<comment type="similarity">
    <text evidence="1">Belongs to the class I-like SAM-binding methyltransferase superfamily. RNA methyltransferase RlmE family.</text>
</comment>
<keyword evidence="2" id="KW-0698">rRNA processing</keyword>
<evidence type="ECO:0000256" key="6">
    <source>
        <dbReference type="ARBA" id="ARBA00041184"/>
    </source>
</evidence>
<dbReference type="GO" id="GO:0005739">
    <property type="term" value="C:mitochondrion"/>
    <property type="evidence" value="ECO:0007669"/>
    <property type="project" value="TreeGrafter"/>
</dbReference>
<dbReference type="Pfam" id="PF01728">
    <property type="entry name" value="FtsJ"/>
    <property type="match status" value="1"/>
</dbReference>
<dbReference type="PANTHER" id="PTHR10920:SF18">
    <property type="entry name" value="RRNA METHYLTRANSFERASE 2, MITOCHONDRIAL"/>
    <property type="match status" value="1"/>
</dbReference>
<proteinExistence type="inferred from homology"/>
<dbReference type="PANTHER" id="PTHR10920">
    <property type="entry name" value="RIBOSOMAL RNA METHYLTRANSFERASE"/>
    <property type="match status" value="1"/>
</dbReference>
<dbReference type="Proteomes" id="UP000022910">
    <property type="component" value="Unassembled WGS sequence"/>
</dbReference>
<dbReference type="STRING" id="1432141.A0A015JSJ8"/>
<dbReference type="EMBL" id="JEMT01015261">
    <property type="protein sequence ID" value="EXX72537.1"/>
    <property type="molecule type" value="Genomic_DNA"/>
</dbReference>
<evidence type="ECO:0000259" key="8">
    <source>
        <dbReference type="Pfam" id="PF01728"/>
    </source>
</evidence>
<gene>
    <name evidence="9" type="ORF">RirG_068320</name>
</gene>
<dbReference type="InterPro" id="IPR002877">
    <property type="entry name" value="RNA_MeTrfase_FtsJ_dom"/>
</dbReference>
<dbReference type="PIRSF" id="PIRSF005461">
    <property type="entry name" value="23S_rRNA_mtase"/>
    <property type="match status" value="1"/>
</dbReference>
<keyword evidence="4" id="KW-0808">Transferase</keyword>
<dbReference type="OMA" id="HRQTDHL"/>
<sequence>MKSTWQKFQVRYSSSPSSKRWIARQDRDQFVKKALSQNYRARSAFKLLELDQKYNFIKPGSVFIDCGAAPGGWSQVVSRKVLPEFDTTTEEIKDFETKLNGNLIIAVDLLTIEPIPGVNVIQGDFTHISTQQKVKELLKEREADVILSDMAPNFSGQRFIDHVKSMELCEFSLNFAERVLKSGGTFLCKFLMGESDHEFRNNLKTKFDIVRHEKPQAVRKKSTEGYFMCLGYKKNK</sequence>
<feature type="domain" description="Ribosomal RNA methyltransferase FtsJ" evidence="8">
    <location>
        <begin position="39"/>
        <end position="232"/>
    </location>
</feature>